<name>A0ABP8G7F9_9BACT</name>
<gene>
    <name evidence="1" type="ORF">GCM10023184_02830</name>
</gene>
<accession>A0ABP8G7F9</accession>
<sequence length="88" mass="9373">MLLVEVVVVVLVVEVSPMGAVPAVPMPVVSPAVVVVIVEVESDVLVVEVLLSLHEASVRAASAETRMCFIMRLIFTVYTGNGRRIGIT</sequence>
<evidence type="ECO:0000313" key="2">
    <source>
        <dbReference type="Proteomes" id="UP001501725"/>
    </source>
</evidence>
<dbReference type="Proteomes" id="UP001501725">
    <property type="component" value="Unassembled WGS sequence"/>
</dbReference>
<reference evidence="2" key="1">
    <citation type="journal article" date="2019" name="Int. J. Syst. Evol. Microbiol.">
        <title>The Global Catalogue of Microorganisms (GCM) 10K type strain sequencing project: providing services to taxonomists for standard genome sequencing and annotation.</title>
        <authorList>
            <consortium name="The Broad Institute Genomics Platform"/>
            <consortium name="The Broad Institute Genome Sequencing Center for Infectious Disease"/>
            <person name="Wu L."/>
            <person name="Ma J."/>
        </authorList>
    </citation>
    <scope>NUCLEOTIDE SEQUENCE [LARGE SCALE GENOMIC DNA]</scope>
    <source>
        <strain evidence="2">JCM 17919</strain>
    </source>
</reference>
<keyword evidence="2" id="KW-1185">Reference proteome</keyword>
<evidence type="ECO:0008006" key="3">
    <source>
        <dbReference type="Google" id="ProtNLM"/>
    </source>
</evidence>
<dbReference type="EMBL" id="BAABGY010000001">
    <property type="protein sequence ID" value="GAA4318549.1"/>
    <property type="molecule type" value="Genomic_DNA"/>
</dbReference>
<evidence type="ECO:0000313" key="1">
    <source>
        <dbReference type="EMBL" id="GAA4318549.1"/>
    </source>
</evidence>
<proteinExistence type="predicted"/>
<comment type="caution">
    <text evidence="1">The sequence shown here is derived from an EMBL/GenBank/DDBJ whole genome shotgun (WGS) entry which is preliminary data.</text>
</comment>
<organism evidence="1 2">
    <name type="scientific">Flaviaesturariibacter amylovorans</name>
    <dbReference type="NCBI Taxonomy" id="1084520"/>
    <lineage>
        <taxon>Bacteria</taxon>
        <taxon>Pseudomonadati</taxon>
        <taxon>Bacteroidota</taxon>
        <taxon>Chitinophagia</taxon>
        <taxon>Chitinophagales</taxon>
        <taxon>Chitinophagaceae</taxon>
        <taxon>Flaviaestuariibacter</taxon>
    </lineage>
</organism>
<protein>
    <recommendedName>
        <fullName evidence="3">Secreted protein</fullName>
    </recommendedName>
</protein>